<feature type="compositionally biased region" description="Polar residues" evidence="1">
    <location>
        <begin position="98"/>
        <end position="115"/>
    </location>
</feature>
<gene>
    <name evidence="2" type="ORF">GBAR_LOCUS3907</name>
</gene>
<protein>
    <submittedName>
        <fullName evidence="2">Uncharacterized protein</fullName>
    </submittedName>
</protein>
<accession>A0AA35R5X9</accession>
<feature type="region of interest" description="Disordered" evidence="1">
    <location>
        <begin position="86"/>
        <end position="118"/>
    </location>
</feature>
<reference evidence="2" key="1">
    <citation type="submission" date="2023-03" db="EMBL/GenBank/DDBJ databases">
        <authorList>
            <person name="Steffen K."/>
            <person name="Cardenas P."/>
        </authorList>
    </citation>
    <scope>NUCLEOTIDE SEQUENCE</scope>
</reference>
<evidence type="ECO:0000256" key="1">
    <source>
        <dbReference type="SAM" id="MobiDB-lite"/>
    </source>
</evidence>
<dbReference type="Proteomes" id="UP001174909">
    <property type="component" value="Unassembled WGS sequence"/>
</dbReference>
<keyword evidence="3" id="KW-1185">Reference proteome</keyword>
<evidence type="ECO:0000313" key="3">
    <source>
        <dbReference type="Proteomes" id="UP001174909"/>
    </source>
</evidence>
<organism evidence="2 3">
    <name type="scientific">Geodia barretti</name>
    <name type="common">Barrett's horny sponge</name>
    <dbReference type="NCBI Taxonomy" id="519541"/>
    <lineage>
        <taxon>Eukaryota</taxon>
        <taxon>Metazoa</taxon>
        <taxon>Porifera</taxon>
        <taxon>Demospongiae</taxon>
        <taxon>Heteroscleromorpha</taxon>
        <taxon>Tetractinellida</taxon>
        <taxon>Astrophorina</taxon>
        <taxon>Geodiidae</taxon>
        <taxon>Geodia</taxon>
    </lineage>
</organism>
<dbReference type="EMBL" id="CASHTH010000558">
    <property type="protein sequence ID" value="CAI8004386.1"/>
    <property type="molecule type" value="Genomic_DNA"/>
</dbReference>
<evidence type="ECO:0000313" key="2">
    <source>
        <dbReference type="EMBL" id="CAI8004386.1"/>
    </source>
</evidence>
<name>A0AA35R5X9_GEOBA</name>
<sequence length="276" mass="30165">MSGDLSEPHRVPGCELDQFEDDSLIQSTLPKTELKNGKIICDGPTQLPLSQQIKSGEENVNFLKTNQAATSARNGEDKFMVSDLDFIQPPPEEEDHSCSSGSSTVSEDMSFSDSGDSVEVPEFMDATEHKSEKLSAAMNEVVTGIQHTFYTPEKSCGENIAIHQACPEQQQQVPNSSAGCGPPLVTPNKWPLESSLPDQHNHHQLQKVLCRIILFSAREPQLLAVCLQLEQLCVFLPSLRACAAEGYCSRCLCVCVCVCVRPSVRLSTVFLGNRGP</sequence>
<dbReference type="AlphaFoldDB" id="A0AA35R5X9"/>
<proteinExistence type="predicted"/>
<comment type="caution">
    <text evidence="2">The sequence shown here is derived from an EMBL/GenBank/DDBJ whole genome shotgun (WGS) entry which is preliminary data.</text>
</comment>